<dbReference type="PRINTS" id="PR00080">
    <property type="entry name" value="SDRFAMILY"/>
</dbReference>
<protein>
    <submittedName>
        <fullName evidence="3">3-oxoacyl-[acyl-carrier protein] reductase</fullName>
    </submittedName>
</protein>
<dbReference type="PANTHER" id="PTHR42879">
    <property type="entry name" value="3-OXOACYL-(ACYL-CARRIER-PROTEIN) REDUCTASE"/>
    <property type="match status" value="1"/>
</dbReference>
<keyword evidence="2" id="KW-0560">Oxidoreductase</keyword>
<dbReference type="InterPro" id="IPR036291">
    <property type="entry name" value="NAD(P)-bd_dom_sf"/>
</dbReference>
<reference evidence="4" key="1">
    <citation type="submission" date="2016-10" db="EMBL/GenBank/DDBJ databases">
        <authorList>
            <person name="Varghese N."/>
            <person name="Submissions S."/>
        </authorList>
    </citation>
    <scope>NUCLEOTIDE SEQUENCE [LARGE SCALE GENOMIC DNA]</scope>
    <source>
        <strain evidence="4">DSM 13327</strain>
    </source>
</reference>
<dbReference type="GO" id="GO:0032787">
    <property type="term" value="P:monocarboxylic acid metabolic process"/>
    <property type="evidence" value="ECO:0007669"/>
    <property type="project" value="UniProtKB-ARBA"/>
</dbReference>
<gene>
    <name evidence="3" type="ORF">SAMN04490355_102426</name>
</gene>
<dbReference type="Pfam" id="PF13561">
    <property type="entry name" value="adh_short_C2"/>
    <property type="match status" value="1"/>
</dbReference>
<dbReference type="InterPro" id="IPR020904">
    <property type="entry name" value="Sc_DH/Rdtase_CS"/>
</dbReference>
<dbReference type="AlphaFoldDB" id="A0A1I4LE96"/>
<proteinExistence type="inferred from homology"/>
<name>A0A1I4LE96_9FIRM</name>
<evidence type="ECO:0000313" key="3">
    <source>
        <dbReference type="EMBL" id="SFL89219.1"/>
    </source>
</evidence>
<dbReference type="SUPFAM" id="SSF51735">
    <property type="entry name" value="NAD(P)-binding Rossmann-fold domains"/>
    <property type="match status" value="1"/>
</dbReference>
<evidence type="ECO:0000313" key="4">
    <source>
        <dbReference type="Proteomes" id="UP000199520"/>
    </source>
</evidence>
<accession>A0A1I4LE96</accession>
<dbReference type="RefSeq" id="WP_090938251.1">
    <property type="nucleotide sequence ID" value="NZ_FOTS01000024.1"/>
</dbReference>
<dbReference type="PROSITE" id="PS00061">
    <property type="entry name" value="ADH_SHORT"/>
    <property type="match status" value="1"/>
</dbReference>
<dbReference type="STRING" id="1123291.SAMN04490355_102426"/>
<dbReference type="FunFam" id="3.40.50.720:FF:000173">
    <property type="entry name" value="3-oxoacyl-[acyl-carrier protein] reductase"/>
    <property type="match status" value="1"/>
</dbReference>
<comment type="similarity">
    <text evidence="1">Belongs to the short-chain dehydrogenases/reductases (SDR) family.</text>
</comment>
<sequence>MLQESILKGKIALVTGAGQGIGREIALTLAQSGCKVGINDSNRQSATNVAQEIIAAGGSSIVLVHDVSVASEVQIMYQAIVQEFGQIDIVVNNAGIILKNAFCEITEEQWDRIIAVNLKSVFLSCQTAASYMREQRSGKIVNISSVAGKKGGGFLGNTAYGTSKAGVIALTKGVARELGPFGVNVNAITPGFIETDMVKSMTNELRATILGGMALKRPGKPRDIANAVLYLVSPLADFISGEIMDVDGGLMMD</sequence>
<keyword evidence="4" id="KW-1185">Reference proteome</keyword>
<evidence type="ECO:0000256" key="1">
    <source>
        <dbReference type="ARBA" id="ARBA00006484"/>
    </source>
</evidence>
<dbReference type="GO" id="GO:0016491">
    <property type="term" value="F:oxidoreductase activity"/>
    <property type="evidence" value="ECO:0007669"/>
    <property type="project" value="UniProtKB-KW"/>
</dbReference>
<dbReference type="NCBIfam" id="NF009466">
    <property type="entry name" value="PRK12826.1-2"/>
    <property type="match status" value="1"/>
</dbReference>
<dbReference type="NCBIfam" id="NF005559">
    <property type="entry name" value="PRK07231.1"/>
    <property type="match status" value="1"/>
</dbReference>
<organism evidence="3 4">
    <name type="scientific">Pelosinus propionicus DSM 13327</name>
    <dbReference type="NCBI Taxonomy" id="1123291"/>
    <lineage>
        <taxon>Bacteria</taxon>
        <taxon>Bacillati</taxon>
        <taxon>Bacillota</taxon>
        <taxon>Negativicutes</taxon>
        <taxon>Selenomonadales</taxon>
        <taxon>Sporomusaceae</taxon>
        <taxon>Pelosinus</taxon>
    </lineage>
</organism>
<dbReference type="Gene3D" id="3.40.50.720">
    <property type="entry name" value="NAD(P)-binding Rossmann-like Domain"/>
    <property type="match status" value="1"/>
</dbReference>
<evidence type="ECO:0000256" key="2">
    <source>
        <dbReference type="ARBA" id="ARBA00023002"/>
    </source>
</evidence>
<dbReference type="Proteomes" id="UP000199520">
    <property type="component" value="Unassembled WGS sequence"/>
</dbReference>
<dbReference type="EMBL" id="FOTS01000024">
    <property type="protein sequence ID" value="SFL89219.1"/>
    <property type="molecule type" value="Genomic_DNA"/>
</dbReference>
<dbReference type="PANTHER" id="PTHR42879:SF2">
    <property type="entry name" value="3-OXOACYL-[ACYL-CARRIER-PROTEIN] REDUCTASE FABG"/>
    <property type="match status" value="1"/>
</dbReference>
<dbReference type="PRINTS" id="PR00081">
    <property type="entry name" value="GDHRDH"/>
</dbReference>
<dbReference type="InterPro" id="IPR002347">
    <property type="entry name" value="SDR_fam"/>
</dbReference>
<dbReference type="OrthoDB" id="9803333at2"/>
<dbReference type="InterPro" id="IPR050259">
    <property type="entry name" value="SDR"/>
</dbReference>